<reference evidence="1" key="1">
    <citation type="submission" date="2023-10" db="EMBL/GenBank/DDBJ databases">
        <authorList>
            <person name="Rodriguez Cubillos JULIANA M."/>
            <person name="De Vega J."/>
        </authorList>
    </citation>
    <scope>NUCLEOTIDE SEQUENCE</scope>
</reference>
<accession>A0ACB0KAB6</accession>
<comment type="caution">
    <text evidence="1">The sequence shown here is derived from an EMBL/GenBank/DDBJ whole genome shotgun (WGS) entry which is preliminary data.</text>
</comment>
<dbReference type="Proteomes" id="UP001177021">
    <property type="component" value="Unassembled WGS sequence"/>
</dbReference>
<dbReference type="EMBL" id="CASHSV030000206">
    <property type="protein sequence ID" value="CAJ2653451.1"/>
    <property type="molecule type" value="Genomic_DNA"/>
</dbReference>
<keyword evidence="2" id="KW-1185">Reference proteome</keyword>
<evidence type="ECO:0000313" key="1">
    <source>
        <dbReference type="EMBL" id="CAJ2653451.1"/>
    </source>
</evidence>
<proteinExistence type="predicted"/>
<name>A0ACB0KAB6_TRIPR</name>
<sequence>MAGNKLIMFEKKKKIEEISSSMESNVHFPYLFLGSKAYLIDDASISSSLQNQRHKPINKDIISDLRDNILHHIPHDIFHLVEKKRLDILIPQVFLDEHTITSLVTSLLALKLEHLTFIIQDVRYLNTSCVLPSGFSASHLLSKLTLKVGGYTLYIPTGVQFPGLKTLNLYYATFANEEAVEQFFSGCPVLEELSLNYCYWLYIKQITIAIPTLRILSIRFDPHCLNCDDFSKVSVKIDVVNLLYLTCISDPSMKFVIANHLTSMVDAYISFNSLVQFHTKEYMKYFKYRSQCAVALLSGLASVKSLALSQATIEESRFENHFDFLPEFSNLTHLTLQVDSKFARKTFTQILSRCPKLEVLVFPLGIYSFTDNHDWTSIPLPGCFKSSLKKLHISRFDGSEWEIQFVEFFLENATVLEEFQISLSSRPCSKYNLKNLEDLKNRFVGMGSCVIKFRLAELLEKEDTLWKRHYGF</sequence>
<organism evidence="1 2">
    <name type="scientific">Trifolium pratense</name>
    <name type="common">Red clover</name>
    <dbReference type="NCBI Taxonomy" id="57577"/>
    <lineage>
        <taxon>Eukaryota</taxon>
        <taxon>Viridiplantae</taxon>
        <taxon>Streptophyta</taxon>
        <taxon>Embryophyta</taxon>
        <taxon>Tracheophyta</taxon>
        <taxon>Spermatophyta</taxon>
        <taxon>Magnoliopsida</taxon>
        <taxon>eudicotyledons</taxon>
        <taxon>Gunneridae</taxon>
        <taxon>Pentapetalae</taxon>
        <taxon>rosids</taxon>
        <taxon>fabids</taxon>
        <taxon>Fabales</taxon>
        <taxon>Fabaceae</taxon>
        <taxon>Papilionoideae</taxon>
        <taxon>50 kb inversion clade</taxon>
        <taxon>NPAAA clade</taxon>
        <taxon>Hologalegina</taxon>
        <taxon>IRL clade</taxon>
        <taxon>Trifolieae</taxon>
        <taxon>Trifolium</taxon>
    </lineage>
</organism>
<gene>
    <name evidence="1" type="ORF">MILVUS5_LOCUS20799</name>
</gene>
<protein>
    <submittedName>
        <fullName evidence="1">Uncharacterized protein</fullName>
    </submittedName>
</protein>
<evidence type="ECO:0000313" key="2">
    <source>
        <dbReference type="Proteomes" id="UP001177021"/>
    </source>
</evidence>